<dbReference type="InterPro" id="IPR004843">
    <property type="entry name" value="Calcineurin-like_PHP"/>
</dbReference>
<dbReference type="PANTHER" id="PTHR31302">
    <property type="entry name" value="TRANSMEMBRANE PROTEIN WITH METALLOPHOSPHOESTERASE DOMAIN-RELATED"/>
    <property type="match status" value="1"/>
</dbReference>
<dbReference type="Pfam" id="PF00149">
    <property type="entry name" value="Metallophos"/>
    <property type="match status" value="1"/>
</dbReference>
<dbReference type="CDD" id="cd07385">
    <property type="entry name" value="MPP_YkuE_C"/>
    <property type="match status" value="1"/>
</dbReference>
<dbReference type="Proteomes" id="UP000704176">
    <property type="component" value="Unassembled WGS sequence"/>
</dbReference>
<comment type="caution">
    <text evidence="4">The sequence shown here is derived from an EMBL/GenBank/DDBJ whole genome shotgun (WGS) entry which is preliminary data.</text>
</comment>
<gene>
    <name evidence="4" type="ORF">K9B37_08635</name>
</gene>
<dbReference type="InterPro" id="IPR051158">
    <property type="entry name" value="Metallophosphoesterase_sf"/>
</dbReference>
<dbReference type="Gene3D" id="3.60.21.10">
    <property type="match status" value="1"/>
</dbReference>
<keyword evidence="5" id="KW-1185">Reference proteome</keyword>
<dbReference type="EMBL" id="JAIRBM010000005">
    <property type="protein sequence ID" value="MBZ6076354.1"/>
    <property type="molecule type" value="Genomic_DNA"/>
</dbReference>
<name>A0ABS7VLD5_9HYPH</name>
<protein>
    <submittedName>
        <fullName evidence="4">Metallophosphoesterase</fullName>
    </submittedName>
</protein>
<dbReference type="SUPFAM" id="SSF56300">
    <property type="entry name" value="Metallo-dependent phosphatases"/>
    <property type="match status" value="1"/>
</dbReference>
<accession>A0ABS7VLD5</accession>
<feature type="domain" description="Calcineurin-like phosphoesterase" evidence="3">
    <location>
        <begin position="36"/>
        <end position="218"/>
    </location>
</feature>
<keyword evidence="2" id="KW-0378">Hydrolase</keyword>
<sequence length="285" mass="31049">MTSLGAYAFGIEPAYRLRIQRYAPVLPRWPEDLALTIAVIADPHVGEPYMSVRRLEEIVAVTNNLRPDLILLLGDYAAGHHFVTRPVSMRECAGAFRALKSPLGTFAILGNHDWWDDRSAQRSRRGPVIARTELEAAGIPVLENDAVRLVKDGRPFWLLGLGDQLALLGKPIRGVDDLRGTLAKLTDDAPAILMAHEPDIFPLVPRRIALTLSGHTHGGQVRFFGYSPLVPSSYGNRYAYGHIEEHGRHLIVSGGLGTSIMPVRFGVPPEIVHLSLGTASPAAGA</sequence>
<evidence type="ECO:0000256" key="1">
    <source>
        <dbReference type="ARBA" id="ARBA00022723"/>
    </source>
</evidence>
<evidence type="ECO:0000313" key="4">
    <source>
        <dbReference type="EMBL" id="MBZ6076354.1"/>
    </source>
</evidence>
<evidence type="ECO:0000256" key="2">
    <source>
        <dbReference type="ARBA" id="ARBA00022801"/>
    </source>
</evidence>
<keyword evidence="1" id="KW-0479">Metal-binding</keyword>
<proteinExistence type="predicted"/>
<dbReference type="InterPro" id="IPR029052">
    <property type="entry name" value="Metallo-depent_PP-like"/>
</dbReference>
<organism evidence="4 5">
    <name type="scientific">Microvirga puerhi</name>
    <dbReference type="NCBI Taxonomy" id="2876078"/>
    <lineage>
        <taxon>Bacteria</taxon>
        <taxon>Pseudomonadati</taxon>
        <taxon>Pseudomonadota</taxon>
        <taxon>Alphaproteobacteria</taxon>
        <taxon>Hyphomicrobiales</taxon>
        <taxon>Methylobacteriaceae</taxon>
        <taxon>Microvirga</taxon>
    </lineage>
</organism>
<evidence type="ECO:0000259" key="3">
    <source>
        <dbReference type="Pfam" id="PF00149"/>
    </source>
</evidence>
<evidence type="ECO:0000313" key="5">
    <source>
        <dbReference type="Proteomes" id="UP000704176"/>
    </source>
</evidence>
<reference evidence="4 5" key="1">
    <citation type="submission" date="2021-09" db="EMBL/GenBank/DDBJ databases">
        <title>The complete genome sequence of a new microorganism.</title>
        <authorList>
            <person name="Zi Z."/>
        </authorList>
    </citation>
    <scope>NUCLEOTIDE SEQUENCE [LARGE SCALE GENOMIC DNA]</scope>
    <source>
        <strain evidence="4 5">WGZ8</strain>
    </source>
</reference>
<dbReference type="PANTHER" id="PTHR31302:SF31">
    <property type="entry name" value="PHOSPHODIESTERASE YAEI"/>
    <property type="match status" value="1"/>
</dbReference>